<evidence type="ECO:0000313" key="2">
    <source>
        <dbReference type="EMBL" id="KAK3401325.1"/>
    </source>
</evidence>
<dbReference type="AlphaFoldDB" id="A0AAE0PKP0"/>
<accession>A0AAE0PKP0</accession>
<proteinExistence type="predicted"/>
<dbReference type="Proteomes" id="UP001281003">
    <property type="component" value="Unassembled WGS sequence"/>
</dbReference>
<dbReference type="Pfam" id="PF20150">
    <property type="entry name" value="2EXR"/>
    <property type="match status" value="1"/>
</dbReference>
<evidence type="ECO:0000313" key="3">
    <source>
        <dbReference type="Proteomes" id="UP001281003"/>
    </source>
</evidence>
<sequence>MAATITATTFHHFPLLPTEIRLMIWESAILPRTVDIRPHLYRRPYHSHWGPTLACMRCILDVKSAKVPPTPALLHVCRESREVALQFKGGYVKAFSKESNQHCRECRYYASTRSSPQYIWVNFELDTIFTG</sequence>
<evidence type="ECO:0000259" key="1">
    <source>
        <dbReference type="Pfam" id="PF20150"/>
    </source>
</evidence>
<reference evidence="2" key="2">
    <citation type="submission" date="2023-07" db="EMBL/GenBank/DDBJ databases">
        <authorList>
            <consortium name="Lawrence Berkeley National Laboratory"/>
            <person name="Haridas S."/>
            <person name="Hensen N."/>
            <person name="Bonometti L."/>
            <person name="Westerberg I."/>
            <person name="Brannstrom I.O."/>
            <person name="Guillou S."/>
            <person name="Cros-Aarteil S."/>
            <person name="Calhoun S."/>
            <person name="Kuo A."/>
            <person name="Mondo S."/>
            <person name="Pangilinan J."/>
            <person name="Riley R."/>
            <person name="LaButti K."/>
            <person name="Andreopoulos B."/>
            <person name="Lipzen A."/>
            <person name="Chen C."/>
            <person name="Yanf M."/>
            <person name="Daum C."/>
            <person name="Ng V."/>
            <person name="Clum A."/>
            <person name="Steindorff A."/>
            <person name="Ohm R."/>
            <person name="Martin F."/>
            <person name="Silar P."/>
            <person name="Natvig D."/>
            <person name="Lalanne C."/>
            <person name="Gautier V."/>
            <person name="Ament-velasquez S.L."/>
            <person name="Kruys A."/>
            <person name="Hutchinson M.I."/>
            <person name="Powell A.J."/>
            <person name="Barry K."/>
            <person name="Miller A.N."/>
            <person name="Grigoriev I.V."/>
            <person name="Debuchy R."/>
            <person name="Gladieux P."/>
            <person name="Thoren M.H."/>
            <person name="Johannesson H."/>
        </authorList>
    </citation>
    <scope>NUCLEOTIDE SEQUENCE</scope>
    <source>
        <strain evidence="2">FGSC 1904</strain>
    </source>
</reference>
<gene>
    <name evidence="2" type="ORF">B0T20DRAFT_319601</name>
</gene>
<dbReference type="InterPro" id="IPR045518">
    <property type="entry name" value="2EXR"/>
</dbReference>
<dbReference type="PANTHER" id="PTHR35910:SF1">
    <property type="entry name" value="2EXR DOMAIN-CONTAINING PROTEIN"/>
    <property type="match status" value="1"/>
</dbReference>
<organism evidence="2 3">
    <name type="scientific">Sordaria brevicollis</name>
    <dbReference type="NCBI Taxonomy" id="83679"/>
    <lineage>
        <taxon>Eukaryota</taxon>
        <taxon>Fungi</taxon>
        <taxon>Dikarya</taxon>
        <taxon>Ascomycota</taxon>
        <taxon>Pezizomycotina</taxon>
        <taxon>Sordariomycetes</taxon>
        <taxon>Sordariomycetidae</taxon>
        <taxon>Sordariales</taxon>
        <taxon>Sordariaceae</taxon>
        <taxon>Sordaria</taxon>
    </lineage>
</organism>
<comment type="caution">
    <text evidence="2">The sequence shown here is derived from an EMBL/GenBank/DDBJ whole genome shotgun (WGS) entry which is preliminary data.</text>
</comment>
<feature type="domain" description="2EXR" evidence="1">
    <location>
        <begin position="10"/>
        <end position="128"/>
    </location>
</feature>
<dbReference type="EMBL" id="JAUTDP010000002">
    <property type="protein sequence ID" value="KAK3401325.1"/>
    <property type="molecule type" value="Genomic_DNA"/>
</dbReference>
<keyword evidence="3" id="KW-1185">Reference proteome</keyword>
<dbReference type="PANTHER" id="PTHR35910">
    <property type="entry name" value="2EXR DOMAIN-CONTAINING PROTEIN"/>
    <property type="match status" value="1"/>
</dbReference>
<reference evidence="2" key="1">
    <citation type="journal article" date="2023" name="Mol. Phylogenet. Evol.">
        <title>Genome-scale phylogeny and comparative genomics of the fungal order Sordariales.</title>
        <authorList>
            <person name="Hensen N."/>
            <person name="Bonometti L."/>
            <person name="Westerberg I."/>
            <person name="Brannstrom I.O."/>
            <person name="Guillou S."/>
            <person name="Cros-Aarteil S."/>
            <person name="Calhoun S."/>
            <person name="Haridas S."/>
            <person name="Kuo A."/>
            <person name="Mondo S."/>
            <person name="Pangilinan J."/>
            <person name="Riley R."/>
            <person name="LaButti K."/>
            <person name="Andreopoulos B."/>
            <person name="Lipzen A."/>
            <person name="Chen C."/>
            <person name="Yan M."/>
            <person name="Daum C."/>
            <person name="Ng V."/>
            <person name="Clum A."/>
            <person name="Steindorff A."/>
            <person name="Ohm R.A."/>
            <person name="Martin F."/>
            <person name="Silar P."/>
            <person name="Natvig D.O."/>
            <person name="Lalanne C."/>
            <person name="Gautier V."/>
            <person name="Ament-Velasquez S.L."/>
            <person name="Kruys A."/>
            <person name="Hutchinson M.I."/>
            <person name="Powell A.J."/>
            <person name="Barry K."/>
            <person name="Miller A.N."/>
            <person name="Grigoriev I.V."/>
            <person name="Debuchy R."/>
            <person name="Gladieux P."/>
            <person name="Hiltunen Thoren M."/>
            <person name="Johannesson H."/>
        </authorList>
    </citation>
    <scope>NUCLEOTIDE SEQUENCE</scope>
    <source>
        <strain evidence="2">FGSC 1904</strain>
    </source>
</reference>
<name>A0AAE0PKP0_SORBR</name>
<feature type="non-terminal residue" evidence="2">
    <location>
        <position position="131"/>
    </location>
</feature>
<protein>
    <recommendedName>
        <fullName evidence="1">2EXR domain-containing protein</fullName>
    </recommendedName>
</protein>